<accession>A0A0G0NIJ4</accession>
<comment type="caution">
    <text evidence="2">The sequence shown here is derived from an EMBL/GenBank/DDBJ whole genome shotgun (WGS) entry which is preliminary data.</text>
</comment>
<dbReference type="STRING" id="1619013.UT41_C0001G0165"/>
<evidence type="ECO:0000256" key="1">
    <source>
        <dbReference type="SAM" id="Phobius"/>
    </source>
</evidence>
<dbReference type="Proteomes" id="UP000034665">
    <property type="component" value="Unassembled WGS sequence"/>
</dbReference>
<proteinExistence type="predicted"/>
<dbReference type="AlphaFoldDB" id="A0A0G0NIJ4"/>
<organism evidence="2 3">
    <name type="scientific">Candidatus Wolfebacteria bacterium GW2011_GWC2_39_22</name>
    <dbReference type="NCBI Taxonomy" id="1619013"/>
    <lineage>
        <taxon>Bacteria</taxon>
        <taxon>Candidatus Wolfeibacteriota</taxon>
    </lineage>
</organism>
<keyword evidence="1" id="KW-0472">Membrane</keyword>
<evidence type="ECO:0000313" key="2">
    <source>
        <dbReference type="EMBL" id="KKR12621.1"/>
    </source>
</evidence>
<keyword evidence="1" id="KW-1133">Transmembrane helix</keyword>
<feature type="transmembrane region" description="Helical" evidence="1">
    <location>
        <begin position="26"/>
        <end position="48"/>
    </location>
</feature>
<evidence type="ECO:0000313" key="3">
    <source>
        <dbReference type="Proteomes" id="UP000034665"/>
    </source>
</evidence>
<reference evidence="2 3" key="1">
    <citation type="journal article" date="2015" name="Nature">
        <title>rRNA introns, odd ribosomes, and small enigmatic genomes across a large radiation of phyla.</title>
        <authorList>
            <person name="Brown C.T."/>
            <person name="Hug L.A."/>
            <person name="Thomas B.C."/>
            <person name="Sharon I."/>
            <person name="Castelle C.J."/>
            <person name="Singh A."/>
            <person name="Wilkins M.J."/>
            <person name="Williams K.H."/>
            <person name="Banfield J.F."/>
        </authorList>
    </citation>
    <scope>NUCLEOTIDE SEQUENCE [LARGE SCALE GENOMIC DNA]</scope>
</reference>
<sequence>MCYYLFSIIIRPQDVKQEVPMKTSHLLIVLAIIACSCWITGVVTGAIMKKEQAKAFETGRSESFGRMKMAHLNVIYELRLVGVAKDDQGVERAYNLEKSFGRPMDDSFGGTAIELPAEAKAGDKIYFDPRKKFVIVAR</sequence>
<protein>
    <submittedName>
        <fullName evidence="2">Uncharacterized protein</fullName>
    </submittedName>
</protein>
<gene>
    <name evidence="2" type="ORF">UT41_C0001G0165</name>
</gene>
<keyword evidence="1" id="KW-0812">Transmembrane</keyword>
<name>A0A0G0NIJ4_9BACT</name>
<dbReference type="EMBL" id="LBWR01000001">
    <property type="protein sequence ID" value="KKR12621.1"/>
    <property type="molecule type" value="Genomic_DNA"/>
</dbReference>